<dbReference type="PANTHER" id="PTHR32125">
    <property type="entry name" value="2-C-METHYL-D-ERYTHRITOL 4-PHOSPHATE CYTIDYLYLTRANSFERASE, CHLOROPLASTIC"/>
    <property type="match status" value="1"/>
</dbReference>
<evidence type="ECO:0000256" key="1">
    <source>
        <dbReference type="ARBA" id="ARBA00022679"/>
    </source>
</evidence>
<dbReference type="InterPro" id="IPR001228">
    <property type="entry name" value="IspD"/>
</dbReference>
<dbReference type="SUPFAM" id="SSF53448">
    <property type="entry name" value="Nucleotide-diphospho-sugar transferases"/>
    <property type="match status" value="1"/>
</dbReference>
<dbReference type="InterPro" id="IPR034683">
    <property type="entry name" value="IspD/TarI"/>
</dbReference>
<dbReference type="Gene3D" id="3.90.550.10">
    <property type="entry name" value="Spore Coat Polysaccharide Biosynthesis Protein SpsA, Chain A"/>
    <property type="match status" value="1"/>
</dbReference>
<dbReference type="CDD" id="cd02516">
    <property type="entry name" value="CDP-ME_synthetase"/>
    <property type="match status" value="1"/>
</dbReference>
<evidence type="ECO:0000256" key="3">
    <source>
        <dbReference type="HAMAP-Rule" id="MF_00108"/>
    </source>
</evidence>
<dbReference type="EC" id="2.7.7.60" evidence="3"/>
<comment type="pathway">
    <text evidence="3">Isoprenoid biosynthesis; isopentenyl diphosphate biosynthesis via DXP pathway; isopentenyl diphosphate from 1-deoxy-D-xylulose 5-phosphate: step 2/6.</text>
</comment>
<sequence length="234" mass="26175">MSQLQIKDENYYAIIVAGGSGNRMNSDVPKQFMLLDGKPIAMHTMQAFYESSFKPEIILVLPGTSHVYWTALCEQYEFKIPHQLANGGKTRFDSVKSALEKIVGDGIIAIHDAVRPLISTEIITKAYDTALKKGTAVTAVKSKDSVRQLVNGLSKALDREQIYLVQTPQVFRSNILSDAYKQPYDELFTDDASVVEKAGHRIELIEGDNQNIKITYPEDLEMAHAILKTRKVRA</sequence>
<evidence type="ECO:0000313" key="5">
    <source>
        <dbReference type="Proteomes" id="UP000466586"/>
    </source>
</evidence>
<comment type="function">
    <text evidence="3">Catalyzes the formation of 4-diphosphocytidyl-2-C-methyl-D-erythritol from CTP and 2-C-methyl-D-erythritol 4-phosphate (MEP).</text>
</comment>
<accession>A0A7K1YCB2</accession>
<comment type="catalytic activity">
    <reaction evidence="3">
        <text>2-C-methyl-D-erythritol 4-phosphate + CTP + H(+) = 4-CDP-2-C-methyl-D-erythritol + diphosphate</text>
        <dbReference type="Rhea" id="RHEA:13429"/>
        <dbReference type="ChEBI" id="CHEBI:15378"/>
        <dbReference type="ChEBI" id="CHEBI:33019"/>
        <dbReference type="ChEBI" id="CHEBI:37563"/>
        <dbReference type="ChEBI" id="CHEBI:57823"/>
        <dbReference type="ChEBI" id="CHEBI:58262"/>
        <dbReference type="EC" id="2.7.7.60"/>
    </reaction>
</comment>
<dbReference type="NCBIfam" id="NF001186">
    <property type="entry name" value="PRK00155.2-3"/>
    <property type="match status" value="1"/>
</dbReference>
<evidence type="ECO:0000256" key="2">
    <source>
        <dbReference type="ARBA" id="ARBA00022695"/>
    </source>
</evidence>
<dbReference type="UniPathway" id="UPA00056">
    <property type="reaction ID" value="UER00093"/>
</dbReference>
<dbReference type="AlphaFoldDB" id="A0A7K1YCB2"/>
<dbReference type="Proteomes" id="UP000466586">
    <property type="component" value="Unassembled WGS sequence"/>
</dbReference>
<keyword evidence="5" id="KW-1185">Reference proteome</keyword>
<name>A0A7K1YCB2_9SPHI</name>
<feature type="site" description="Transition state stabilizer" evidence="3">
    <location>
        <position position="23"/>
    </location>
</feature>
<reference evidence="4 5" key="1">
    <citation type="submission" date="2019-11" db="EMBL/GenBank/DDBJ databases">
        <title>Pedobacter sp. HMF7647 Genome sequencing and assembly.</title>
        <authorList>
            <person name="Kang H."/>
            <person name="Kim H."/>
            <person name="Joh K."/>
        </authorList>
    </citation>
    <scope>NUCLEOTIDE SEQUENCE [LARGE SCALE GENOMIC DNA]</scope>
    <source>
        <strain evidence="4 5">HMF7647</strain>
    </source>
</reference>
<dbReference type="InterPro" id="IPR050088">
    <property type="entry name" value="IspD/TarI_cytidylyltransf_bact"/>
</dbReference>
<dbReference type="GO" id="GO:0019288">
    <property type="term" value="P:isopentenyl diphosphate biosynthetic process, methylerythritol 4-phosphate pathway"/>
    <property type="evidence" value="ECO:0007669"/>
    <property type="project" value="UniProtKB-UniRule"/>
</dbReference>
<dbReference type="EMBL" id="WVHT01000007">
    <property type="protein sequence ID" value="MXV52205.1"/>
    <property type="molecule type" value="Genomic_DNA"/>
</dbReference>
<dbReference type="GO" id="GO:0050518">
    <property type="term" value="F:2-C-methyl-D-erythritol 4-phosphate cytidylyltransferase activity"/>
    <property type="evidence" value="ECO:0007669"/>
    <property type="project" value="UniProtKB-UniRule"/>
</dbReference>
<keyword evidence="3" id="KW-0414">Isoprene biosynthesis</keyword>
<keyword evidence="2 3" id="KW-0548">Nucleotidyltransferase</keyword>
<dbReference type="RefSeq" id="WP_160845387.1">
    <property type="nucleotide sequence ID" value="NZ_WVHT01000007.1"/>
</dbReference>
<dbReference type="HAMAP" id="MF_00108">
    <property type="entry name" value="IspD"/>
    <property type="match status" value="1"/>
</dbReference>
<dbReference type="Pfam" id="PF01128">
    <property type="entry name" value="IspD"/>
    <property type="match status" value="1"/>
</dbReference>
<dbReference type="NCBIfam" id="TIGR00453">
    <property type="entry name" value="ispD"/>
    <property type="match status" value="1"/>
</dbReference>
<feature type="site" description="Positions MEP for the nucleophilic attack" evidence="3">
    <location>
        <position position="159"/>
    </location>
</feature>
<protein>
    <recommendedName>
        <fullName evidence="3">2-C-methyl-D-erythritol 4-phosphate cytidylyltransferase</fullName>
        <ecNumber evidence="3">2.7.7.60</ecNumber>
    </recommendedName>
    <alternativeName>
        <fullName evidence="3">4-diphosphocytidyl-2C-methyl-D-erythritol synthase</fullName>
    </alternativeName>
    <alternativeName>
        <fullName evidence="3">MEP cytidylyltransferase</fullName>
        <shortName evidence="3">MCT</shortName>
    </alternativeName>
</protein>
<dbReference type="InterPro" id="IPR029044">
    <property type="entry name" value="Nucleotide-diphossugar_trans"/>
</dbReference>
<feature type="site" description="Positions MEP for the nucleophilic attack" evidence="3">
    <location>
        <position position="213"/>
    </location>
</feature>
<dbReference type="PANTHER" id="PTHR32125:SF4">
    <property type="entry name" value="2-C-METHYL-D-ERYTHRITOL 4-PHOSPHATE CYTIDYLYLTRANSFERASE, CHLOROPLASTIC"/>
    <property type="match status" value="1"/>
</dbReference>
<organism evidence="4 5">
    <name type="scientific">Hufsiella arboris</name>
    <dbReference type="NCBI Taxonomy" id="2695275"/>
    <lineage>
        <taxon>Bacteria</taxon>
        <taxon>Pseudomonadati</taxon>
        <taxon>Bacteroidota</taxon>
        <taxon>Sphingobacteriia</taxon>
        <taxon>Sphingobacteriales</taxon>
        <taxon>Sphingobacteriaceae</taxon>
        <taxon>Hufsiella</taxon>
    </lineage>
</organism>
<comment type="similarity">
    <text evidence="3">Belongs to the IspD/TarI cytidylyltransferase family. IspD subfamily.</text>
</comment>
<dbReference type="FunFam" id="3.90.550.10:FF:000003">
    <property type="entry name" value="2-C-methyl-D-erythritol 4-phosphate cytidylyltransferase"/>
    <property type="match status" value="1"/>
</dbReference>
<evidence type="ECO:0000313" key="4">
    <source>
        <dbReference type="EMBL" id="MXV52205.1"/>
    </source>
</evidence>
<keyword evidence="1 3" id="KW-0808">Transferase</keyword>
<proteinExistence type="inferred from homology"/>
<gene>
    <name evidence="3" type="primary">ispD</name>
    <name evidence="4" type="ORF">GS399_14600</name>
</gene>
<comment type="caution">
    <text evidence="4">The sequence shown here is derived from an EMBL/GenBank/DDBJ whole genome shotgun (WGS) entry which is preliminary data.</text>
</comment>
<feature type="site" description="Transition state stabilizer" evidence="3">
    <location>
        <position position="30"/>
    </location>
</feature>